<dbReference type="InterPro" id="IPR000515">
    <property type="entry name" value="MetI-like"/>
</dbReference>
<dbReference type="PROSITE" id="PS50928">
    <property type="entry name" value="ABC_TM1"/>
    <property type="match status" value="1"/>
</dbReference>
<comment type="caution">
    <text evidence="11">The sequence shown here is derived from an EMBL/GenBank/DDBJ whole genome shotgun (WGS) entry which is preliminary data.</text>
</comment>
<evidence type="ECO:0000256" key="3">
    <source>
        <dbReference type="ARBA" id="ARBA00016864"/>
    </source>
</evidence>
<dbReference type="PANTHER" id="PTHR43470">
    <property type="entry name" value="PHOSPHATE TRANSPORT SYSTEM PERMEASE PROTEIN PSTA-RELATED"/>
    <property type="match status" value="1"/>
</dbReference>
<feature type="transmembrane region" description="Helical" evidence="9">
    <location>
        <begin position="181"/>
        <end position="202"/>
    </location>
</feature>
<feature type="transmembrane region" description="Helical" evidence="9">
    <location>
        <begin position="61"/>
        <end position="91"/>
    </location>
</feature>
<protein>
    <recommendedName>
        <fullName evidence="3 9">Phosphate transport system permease protein PstA</fullName>
    </recommendedName>
</protein>
<comment type="similarity">
    <text evidence="2 9">Belongs to the binding-protein-dependent transport system permease family. CysTW subfamily.</text>
</comment>
<evidence type="ECO:0000256" key="4">
    <source>
        <dbReference type="ARBA" id="ARBA00022448"/>
    </source>
</evidence>
<comment type="subcellular location">
    <subcellularLocation>
        <location evidence="1 9">Cell membrane</location>
        <topology evidence="1 9">Multi-pass membrane protein</topology>
    </subcellularLocation>
</comment>
<dbReference type="CDD" id="cd06261">
    <property type="entry name" value="TM_PBP2"/>
    <property type="match status" value="1"/>
</dbReference>
<keyword evidence="7 9" id="KW-1133">Transmembrane helix</keyword>
<keyword evidence="6 9" id="KW-0812">Transmembrane</keyword>
<evidence type="ECO:0000256" key="9">
    <source>
        <dbReference type="RuleBase" id="RU363043"/>
    </source>
</evidence>
<keyword evidence="4" id="KW-0813">Transport</keyword>
<dbReference type="PANTHER" id="PTHR43470:SF5">
    <property type="entry name" value="PHOSPHATE TRANSPORT SYSTEM PERMEASE PROTEIN PSTA"/>
    <property type="match status" value="1"/>
</dbReference>
<evidence type="ECO:0000256" key="7">
    <source>
        <dbReference type="ARBA" id="ARBA00022989"/>
    </source>
</evidence>
<proteinExistence type="inferred from homology"/>
<feature type="transmembrane region" description="Helical" evidence="9">
    <location>
        <begin position="137"/>
        <end position="160"/>
    </location>
</feature>
<dbReference type="SUPFAM" id="SSF161098">
    <property type="entry name" value="MetI-like"/>
    <property type="match status" value="1"/>
</dbReference>
<dbReference type="Pfam" id="PF00528">
    <property type="entry name" value="BPD_transp_1"/>
    <property type="match status" value="1"/>
</dbReference>
<feature type="transmembrane region" description="Helical" evidence="9">
    <location>
        <begin position="250"/>
        <end position="275"/>
    </location>
</feature>
<comment type="caution">
    <text evidence="9">Lacks conserved residue(s) required for the propagation of feature annotation.</text>
</comment>
<reference evidence="11 12" key="1">
    <citation type="submission" date="2017-08" db="EMBL/GenBank/DDBJ databases">
        <title>Aliifodinibius alkalisoli sp. nov., isolated from saline alkaline soil.</title>
        <authorList>
            <person name="Liu D."/>
            <person name="Zhang G."/>
        </authorList>
    </citation>
    <scope>NUCLEOTIDE SEQUENCE [LARGE SCALE GENOMIC DNA]</scope>
    <source>
        <strain evidence="11 12">WN023</strain>
    </source>
</reference>
<dbReference type="GO" id="GO:0005886">
    <property type="term" value="C:plasma membrane"/>
    <property type="evidence" value="ECO:0007669"/>
    <property type="project" value="UniProtKB-SubCell"/>
</dbReference>
<dbReference type="GO" id="GO:0035435">
    <property type="term" value="P:phosphate ion transmembrane transport"/>
    <property type="evidence" value="ECO:0007669"/>
    <property type="project" value="InterPro"/>
</dbReference>
<accession>A0A2A2GF31</accession>
<name>A0A2A2GF31_9BACT</name>
<dbReference type="Proteomes" id="UP000218831">
    <property type="component" value="Unassembled WGS sequence"/>
</dbReference>
<sequence length="285" mass="31502">MNRAKINRLKDKAFKYFGIFASVIGIVILAIFIGFVIYMGIQRLSWDFMVELPSRFAENSGIYTAWMGTVWIMVFTTLISFPLGVGAGIYLEEYGKKNRWSSFLEINISNLASVPSIIYGLLGLGVFVRMMQMGNSILAGALTLSLLILPIIIVSTREAIKAVPSSIRDASNALGASKWQTIWHQVLPASFGGILTGVILALSRAIGETAPLIVVGALVYVPFAPQSPLDEFTVLPVQIYNWVSRPQEEFVINAAAAIIVLLGITFIMNGIAVYFRNKWQNKMQW</sequence>
<dbReference type="OrthoDB" id="9807065at2"/>
<dbReference type="RefSeq" id="WP_095604849.1">
    <property type="nucleotide sequence ID" value="NZ_NSKE01000001.1"/>
</dbReference>
<evidence type="ECO:0000259" key="10">
    <source>
        <dbReference type="PROSITE" id="PS50928"/>
    </source>
</evidence>
<evidence type="ECO:0000256" key="1">
    <source>
        <dbReference type="ARBA" id="ARBA00004651"/>
    </source>
</evidence>
<dbReference type="AlphaFoldDB" id="A0A2A2GF31"/>
<evidence type="ECO:0000256" key="8">
    <source>
        <dbReference type="ARBA" id="ARBA00023136"/>
    </source>
</evidence>
<gene>
    <name evidence="11" type="primary">pstA</name>
    <name evidence="11" type="ORF">CK503_00630</name>
</gene>
<evidence type="ECO:0000256" key="5">
    <source>
        <dbReference type="ARBA" id="ARBA00022475"/>
    </source>
</evidence>
<dbReference type="GO" id="GO:0005315">
    <property type="term" value="F:phosphate transmembrane transporter activity"/>
    <property type="evidence" value="ECO:0007669"/>
    <property type="project" value="InterPro"/>
</dbReference>
<dbReference type="InterPro" id="IPR005672">
    <property type="entry name" value="Phosphate_PstA"/>
</dbReference>
<evidence type="ECO:0000313" key="11">
    <source>
        <dbReference type="EMBL" id="PAU95604.1"/>
    </source>
</evidence>
<dbReference type="Gene3D" id="1.10.3720.10">
    <property type="entry name" value="MetI-like"/>
    <property type="match status" value="1"/>
</dbReference>
<feature type="transmembrane region" description="Helical" evidence="9">
    <location>
        <begin position="16"/>
        <end position="41"/>
    </location>
</feature>
<evidence type="ECO:0000256" key="6">
    <source>
        <dbReference type="ARBA" id="ARBA00022692"/>
    </source>
</evidence>
<dbReference type="NCBIfam" id="TIGR00974">
    <property type="entry name" value="3a0107s02c"/>
    <property type="match status" value="1"/>
</dbReference>
<dbReference type="InterPro" id="IPR035906">
    <property type="entry name" value="MetI-like_sf"/>
</dbReference>
<dbReference type="EMBL" id="NSKE01000001">
    <property type="protein sequence ID" value="PAU95604.1"/>
    <property type="molecule type" value="Genomic_DNA"/>
</dbReference>
<evidence type="ECO:0000256" key="2">
    <source>
        <dbReference type="ARBA" id="ARBA00007069"/>
    </source>
</evidence>
<feature type="domain" description="ABC transmembrane type-1" evidence="10">
    <location>
        <begin position="66"/>
        <end position="272"/>
    </location>
</feature>
<organism evidence="11 12">
    <name type="scientific">Fodinibius salipaludis</name>
    <dbReference type="NCBI Taxonomy" id="2032627"/>
    <lineage>
        <taxon>Bacteria</taxon>
        <taxon>Pseudomonadati</taxon>
        <taxon>Balneolota</taxon>
        <taxon>Balneolia</taxon>
        <taxon>Balneolales</taxon>
        <taxon>Balneolaceae</taxon>
        <taxon>Fodinibius</taxon>
    </lineage>
</organism>
<keyword evidence="12" id="KW-1185">Reference proteome</keyword>
<keyword evidence="5 9" id="KW-1003">Cell membrane</keyword>
<keyword evidence="8 9" id="KW-0472">Membrane</keyword>
<evidence type="ECO:0000313" key="12">
    <source>
        <dbReference type="Proteomes" id="UP000218831"/>
    </source>
</evidence>